<feature type="non-terminal residue" evidence="8">
    <location>
        <position position="1"/>
    </location>
</feature>
<dbReference type="GO" id="GO:0004089">
    <property type="term" value="F:carbonate dehydratase activity"/>
    <property type="evidence" value="ECO:0007669"/>
    <property type="project" value="UniProtKB-UniRule"/>
</dbReference>
<dbReference type="InterPro" id="IPR001765">
    <property type="entry name" value="Carbonic_anhydrase"/>
</dbReference>
<dbReference type="PANTHER" id="PTHR11002:SF79">
    <property type="entry name" value="CARBONIC ANHYDRASE 2"/>
    <property type="match status" value="1"/>
</dbReference>
<evidence type="ECO:0000256" key="2">
    <source>
        <dbReference type="ARBA" id="ARBA00012925"/>
    </source>
</evidence>
<accession>A0A7V2AVR4</accession>
<dbReference type="GO" id="GO:0015976">
    <property type="term" value="P:carbon utilization"/>
    <property type="evidence" value="ECO:0007669"/>
    <property type="project" value="InterPro"/>
</dbReference>
<dbReference type="AlphaFoldDB" id="A0A7V2AVR4"/>
<keyword evidence="6" id="KW-0479">Metal-binding</keyword>
<comment type="catalytic activity">
    <reaction evidence="5 7">
        <text>hydrogencarbonate + H(+) = CO2 + H2O</text>
        <dbReference type="Rhea" id="RHEA:10748"/>
        <dbReference type="ChEBI" id="CHEBI:15377"/>
        <dbReference type="ChEBI" id="CHEBI:15378"/>
        <dbReference type="ChEBI" id="CHEBI:16526"/>
        <dbReference type="ChEBI" id="CHEBI:17544"/>
        <dbReference type="EC" id="4.2.1.1"/>
    </reaction>
</comment>
<dbReference type="Gene3D" id="3.40.1050.10">
    <property type="entry name" value="Carbonic anhydrase"/>
    <property type="match status" value="1"/>
</dbReference>
<dbReference type="PANTHER" id="PTHR11002">
    <property type="entry name" value="CARBONIC ANHYDRASE"/>
    <property type="match status" value="1"/>
</dbReference>
<feature type="binding site" evidence="6">
    <location>
        <position position="44"/>
    </location>
    <ligand>
        <name>Zn(2+)</name>
        <dbReference type="ChEBI" id="CHEBI:29105"/>
    </ligand>
</feature>
<comment type="cofactor">
    <cofactor evidence="6">
        <name>Zn(2+)</name>
        <dbReference type="ChEBI" id="CHEBI:29105"/>
    </cofactor>
    <text evidence="6">Binds 1 zinc ion per subunit.</text>
</comment>
<keyword evidence="3 6" id="KW-0862">Zinc</keyword>
<evidence type="ECO:0000313" key="8">
    <source>
        <dbReference type="EMBL" id="HER44121.1"/>
    </source>
</evidence>
<dbReference type="GO" id="GO:0008270">
    <property type="term" value="F:zinc ion binding"/>
    <property type="evidence" value="ECO:0007669"/>
    <property type="project" value="UniProtKB-UniRule"/>
</dbReference>
<reference evidence="8" key="1">
    <citation type="journal article" date="2020" name="mSystems">
        <title>Genome- and Community-Level Interaction Insights into Carbon Utilization and Element Cycling Functions of Hydrothermarchaeota in Hydrothermal Sediment.</title>
        <authorList>
            <person name="Zhou Z."/>
            <person name="Liu Y."/>
            <person name="Xu W."/>
            <person name="Pan J."/>
            <person name="Luo Z.H."/>
            <person name="Li M."/>
        </authorList>
    </citation>
    <scope>NUCLEOTIDE SEQUENCE [LARGE SCALE GENOMIC DNA]</scope>
    <source>
        <strain evidence="8">SpSt-1233</strain>
    </source>
</reference>
<dbReference type="InterPro" id="IPR015892">
    <property type="entry name" value="Carbonic_anhydrase_CS"/>
</dbReference>
<evidence type="ECO:0000256" key="5">
    <source>
        <dbReference type="ARBA" id="ARBA00048348"/>
    </source>
</evidence>
<gene>
    <name evidence="8" type="ORF">ENO08_06645</name>
</gene>
<dbReference type="EMBL" id="DSEC01000473">
    <property type="protein sequence ID" value="HER44121.1"/>
    <property type="molecule type" value="Genomic_DNA"/>
</dbReference>
<protein>
    <recommendedName>
        <fullName evidence="2 7">Carbonic anhydrase</fullName>
        <ecNumber evidence="2 7">4.2.1.1</ecNumber>
    </recommendedName>
    <alternativeName>
        <fullName evidence="7">Carbonate dehydratase</fullName>
    </alternativeName>
</protein>
<dbReference type="Pfam" id="PF00484">
    <property type="entry name" value="Pro_CA"/>
    <property type="match status" value="1"/>
</dbReference>
<evidence type="ECO:0000256" key="1">
    <source>
        <dbReference type="ARBA" id="ARBA00006217"/>
    </source>
</evidence>
<dbReference type="Proteomes" id="UP000886069">
    <property type="component" value="Unassembled WGS sequence"/>
</dbReference>
<proteinExistence type="inferred from homology"/>
<dbReference type="SUPFAM" id="SSF53056">
    <property type="entry name" value="beta-carbonic anhydrase, cab"/>
    <property type="match status" value="1"/>
</dbReference>
<evidence type="ECO:0000256" key="6">
    <source>
        <dbReference type="PIRSR" id="PIRSR601765-1"/>
    </source>
</evidence>
<feature type="binding site" evidence="6">
    <location>
        <position position="47"/>
    </location>
    <ligand>
        <name>Zn(2+)</name>
        <dbReference type="ChEBI" id="CHEBI:29105"/>
    </ligand>
</feature>
<dbReference type="InterPro" id="IPR036874">
    <property type="entry name" value="Carbonic_anhydrase_sf"/>
</dbReference>
<comment type="similarity">
    <text evidence="1 7">Belongs to the beta-class carbonic anhydrase family.</text>
</comment>
<comment type="caution">
    <text evidence="8">The sequence shown here is derived from an EMBL/GenBank/DDBJ whole genome shotgun (WGS) entry which is preliminary data.</text>
</comment>
<dbReference type="EC" id="4.2.1.1" evidence="2 7"/>
<keyword evidence="4 7" id="KW-0456">Lyase</keyword>
<comment type="function">
    <text evidence="7">Reversible hydration of carbon dioxide.</text>
</comment>
<evidence type="ECO:0000256" key="4">
    <source>
        <dbReference type="ARBA" id="ARBA00023239"/>
    </source>
</evidence>
<name>A0A7V2AVR4_UNCEI</name>
<dbReference type="PROSITE" id="PS00705">
    <property type="entry name" value="PROK_CO2_ANHYDRASE_2"/>
    <property type="match status" value="1"/>
</dbReference>
<dbReference type="SMART" id="SM00947">
    <property type="entry name" value="Pro_CA"/>
    <property type="match status" value="1"/>
</dbReference>
<evidence type="ECO:0000256" key="7">
    <source>
        <dbReference type="RuleBase" id="RU003956"/>
    </source>
</evidence>
<sequence>LFDQGLGDLFVVRTAGNIVDDTALGGIEYAVAHLGVRLVVVLGHTKCGAVGAALQGGVAEGHLSSVLKALVEPVEEARRREGDVHDLASRRNVELIVAGLKSSEPVLAAMAGRLDVVGCYYDLDTGRVGIIC</sequence>
<evidence type="ECO:0000256" key="3">
    <source>
        <dbReference type="ARBA" id="ARBA00022833"/>
    </source>
</evidence>
<organism evidence="8">
    <name type="scientific">Eiseniibacteriota bacterium</name>
    <dbReference type="NCBI Taxonomy" id="2212470"/>
    <lineage>
        <taxon>Bacteria</taxon>
        <taxon>Candidatus Eiseniibacteriota</taxon>
    </lineage>
</organism>